<sequence>MNMKIWITAIAIGTTGVAALAHSGATGVVLERMQGMSAMAKTLKTLSPMMRGQVPYDADVVRSEADAMIGHAGEQMTRLFPEGSGGGVSKALPSVWDDDEKFAALAEDLRTAAEGLKLSAGNGLAAAQGNGSGSMIGSATDGMMGGSTDGMMGGGSAPAMGGGMMGSEQPMTPEMFAEMPVDRAFAMVAQTCSACHQKFRREDK</sequence>
<dbReference type="PROSITE" id="PS51009">
    <property type="entry name" value="CYTCII"/>
    <property type="match status" value="1"/>
</dbReference>
<dbReference type="GO" id="GO:0020037">
    <property type="term" value="F:heme binding"/>
    <property type="evidence" value="ECO:0007669"/>
    <property type="project" value="InterPro"/>
</dbReference>
<dbReference type="Gene3D" id="1.20.120.10">
    <property type="entry name" value="Cytochrome c/b562"/>
    <property type="match status" value="1"/>
</dbReference>
<dbReference type="GO" id="GO:0022900">
    <property type="term" value="P:electron transport chain"/>
    <property type="evidence" value="ECO:0007669"/>
    <property type="project" value="InterPro"/>
</dbReference>
<dbReference type="OrthoDB" id="8115790at2"/>
<protein>
    <submittedName>
        <fullName evidence="1">Cytochrome c556</fullName>
    </submittedName>
</protein>
<dbReference type="RefSeq" id="WP_074837905.1">
    <property type="nucleotide sequence ID" value="NZ_FNBP01000011.1"/>
</dbReference>
<evidence type="ECO:0000313" key="1">
    <source>
        <dbReference type="EMBL" id="SDG76112.1"/>
    </source>
</evidence>
<dbReference type="GeneID" id="80819919"/>
<organism evidence="1 2">
    <name type="scientific">Sulfitobacter delicatus</name>
    <dbReference type="NCBI Taxonomy" id="218672"/>
    <lineage>
        <taxon>Bacteria</taxon>
        <taxon>Pseudomonadati</taxon>
        <taxon>Pseudomonadota</taxon>
        <taxon>Alphaproteobacteria</taxon>
        <taxon>Rhodobacterales</taxon>
        <taxon>Roseobacteraceae</taxon>
        <taxon>Sulfitobacter</taxon>
    </lineage>
</organism>
<accession>A0A1G7WVZ6</accession>
<proteinExistence type="predicted"/>
<dbReference type="GO" id="GO:0009055">
    <property type="term" value="F:electron transfer activity"/>
    <property type="evidence" value="ECO:0007669"/>
    <property type="project" value="InterPro"/>
</dbReference>
<name>A0A1G7WVZ6_9RHOB</name>
<reference evidence="2" key="1">
    <citation type="submission" date="2016-10" db="EMBL/GenBank/DDBJ databases">
        <authorList>
            <person name="Varghese N."/>
            <person name="Submissions S."/>
        </authorList>
    </citation>
    <scope>NUCLEOTIDE SEQUENCE [LARGE SCALE GENOMIC DNA]</scope>
    <source>
        <strain evidence="2">DSM 16477</strain>
    </source>
</reference>
<dbReference type="SUPFAM" id="SSF47175">
    <property type="entry name" value="Cytochromes"/>
    <property type="match status" value="1"/>
</dbReference>
<dbReference type="Proteomes" id="UP000199399">
    <property type="component" value="Unassembled WGS sequence"/>
</dbReference>
<dbReference type="InterPro" id="IPR002321">
    <property type="entry name" value="Cyt_c_II"/>
</dbReference>
<keyword evidence="2" id="KW-1185">Reference proteome</keyword>
<dbReference type="Pfam" id="PF01322">
    <property type="entry name" value="Cytochrom_C_2"/>
    <property type="match status" value="1"/>
</dbReference>
<dbReference type="EMBL" id="FNBP01000011">
    <property type="protein sequence ID" value="SDG76112.1"/>
    <property type="molecule type" value="Genomic_DNA"/>
</dbReference>
<dbReference type="AlphaFoldDB" id="A0A1G7WVZ6"/>
<dbReference type="InterPro" id="IPR010980">
    <property type="entry name" value="Cyt_c/b562"/>
</dbReference>
<gene>
    <name evidence="1" type="ORF">SAMN04489759_111110</name>
</gene>
<dbReference type="GO" id="GO:0005506">
    <property type="term" value="F:iron ion binding"/>
    <property type="evidence" value="ECO:0007669"/>
    <property type="project" value="InterPro"/>
</dbReference>
<evidence type="ECO:0000313" key="2">
    <source>
        <dbReference type="Proteomes" id="UP000199399"/>
    </source>
</evidence>
<dbReference type="STRING" id="218672.SAMN04489759_111110"/>